<evidence type="ECO:0000256" key="2">
    <source>
        <dbReference type="ARBA" id="ARBA00004370"/>
    </source>
</evidence>
<dbReference type="PANTHER" id="PTHR43065:SF10">
    <property type="entry name" value="PEROXIDE STRESS-ACTIVATED HISTIDINE KINASE MAK3"/>
    <property type="match status" value="1"/>
</dbReference>
<keyword evidence="7" id="KW-0418">Kinase</keyword>
<evidence type="ECO:0000256" key="9">
    <source>
        <dbReference type="ARBA" id="ARBA00023012"/>
    </source>
</evidence>
<evidence type="ECO:0000313" key="13">
    <source>
        <dbReference type="EMBL" id="GJD48915.1"/>
    </source>
</evidence>
<dbReference type="EC" id="2.7.13.3" evidence="3"/>
<organism evidence="13 14">
    <name type="scientific">Methylobacterium crusticola</name>
    <dbReference type="NCBI Taxonomy" id="1697972"/>
    <lineage>
        <taxon>Bacteria</taxon>
        <taxon>Pseudomonadati</taxon>
        <taxon>Pseudomonadota</taxon>
        <taxon>Alphaproteobacteria</taxon>
        <taxon>Hyphomicrobiales</taxon>
        <taxon>Methylobacteriaceae</taxon>
        <taxon>Methylobacterium</taxon>
    </lineage>
</organism>
<dbReference type="Proteomes" id="UP001055167">
    <property type="component" value="Unassembled WGS sequence"/>
</dbReference>
<name>A0ABQ4QU98_9HYPH</name>
<dbReference type="Pfam" id="PF00512">
    <property type="entry name" value="HisKA"/>
    <property type="match status" value="1"/>
</dbReference>
<dbReference type="EMBL" id="BPQH01000004">
    <property type="protein sequence ID" value="GJD48915.1"/>
    <property type="molecule type" value="Genomic_DNA"/>
</dbReference>
<dbReference type="PROSITE" id="PS50109">
    <property type="entry name" value="HIS_KIN"/>
    <property type="match status" value="1"/>
</dbReference>
<keyword evidence="9" id="KW-0902">Two-component regulatory system</keyword>
<evidence type="ECO:0000259" key="11">
    <source>
        <dbReference type="PROSITE" id="PS50109"/>
    </source>
</evidence>
<dbReference type="RefSeq" id="WP_128562252.1">
    <property type="nucleotide sequence ID" value="NZ_BPQH01000004.1"/>
</dbReference>
<reference evidence="13" key="2">
    <citation type="submission" date="2021-08" db="EMBL/GenBank/DDBJ databases">
        <authorList>
            <person name="Tani A."/>
            <person name="Ola A."/>
            <person name="Ogura Y."/>
            <person name="Katsura K."/>
            <person name="Hayashi T."/>
        </authorList>
    </citation>
    <scope>NUCLEOTIDE SEQUENCE</scope>
    <source>
        <strain evidence="13">KCTC 52305</strain>
    </source>
</reference>
<dbReference type="InterPro" id="IPR003660">
    <property type="entry name" value="HAMP_dom"/>
</dbReference>
<reference evidence="13" key="1">
    <citation type="journal article" date="2021" name="Front. Microbiol.">
        <title>Comprehensive Comparative Genomics and Phenotyping of Methylobacterium Species.</title>
        <authorList>
            <person name="Alessa O."/>
            <person name="Ogura Y."/>
            <person name="Fujitani Y."/>
            <person name="Takami H."/>
            <person name="Hayashi T."/>
            <person name="Sahin N."/>
            <person name="Tani A."/>
        </authorList>
    </citation>
    <scope>NUCLEOTIDE SEQUENCE</scope>
    <source>
        <strain evidence="13">KCTC 52305</strain>
    </source>
</reference>
<dbReference type="InterPro" id="IPR003594">
    <property type="entry name" value="HATPase_dom"/>
</dbReference>
<keyword evidence="6" id="KW-0547">Nucleotide-binding</keyword>
<dbReference type="PROSITE" id="PS50885">
    <property type="entry name" value="HAMP"/>
    <property type="match status" value="1"/>
</dbReference>
<comment type="subcellular location">
    <subcellularLocation>
        <location evidence="2">Membrane</location>
    </subcellularLocation>
</comment>
<dbReference type="CDD" id="cd00082">
    <property type="entry name" value="HisKA"/>
    <property type="match status" value="1"/>
</dbReference>
<sequence>MRSLRGRLLALWLLLLASAAATGLLLVVFYRQSAAQQVAQTEAAAGRACRDIAERYAFLTAGWGGPAGGAVDAGLRRDLDAVVQVALRHAAGIEGGIWQAAAGSLAYAFPTYEGSGPKTDLPAAEIAAIAQANAEALRDDRPVLVRRPGRTQALVLHACPLPGPVPELTAWAMGRAFTGQGPAYDQLLLGLGLLTLTVLGSAAFLGRLLYAVSGPITAIERALAAHRKDGGELPRLPLTGERELDRLVDALNAAGARLAQARRQAFAAERMAAAGRLAAGVAHEIRNPLAAMRLKAENALASPDPARARAALGVVLDQVARMDGLLRDLLNLTQNRPPRPRPVDLGALLARSAALHEDLARAGGVALTVEAPAPGARPVLDPEQIGRALDNLVLNAIQNAPGGAVRLSAAREAGRLRLRVADDGPGVPETVRGRLFEPFVTGRPEGSGLGLAIVREIAQAHGGEARLRPGDRGATFEIDLPETGLPEIDLPETNLPEFDLPETRPPETRPPCRPS</sequence>
<feature type="domain" description="HAMP" evidence="12">
    <location>
        <begin position="210"/>
        <end position="263"/>
    </location>
</feature>
<dbReference type="SUPFAM" id="SSF47384">
    <property type="entry name" value="Homodimeric domain of signal transducing histidine kinase"/>
    <property type="match status" value="1"/>
</dbReference>
<dbReference type="InterPro" id="IPR036097">
    <property type="entry name" value="HisK_dim/P_sf"/>
</dbReference>
<evidence type="ECO:0000256" key="5">
    <source>
        <dbReference type="ARBA" id="ARBA00022679"/>
    </source>
</evidence>
<accession>A0ABQ4QU98</accession>
<dbReference type="InterPro" id="IPR003661">
    <property type="entry name" value="HisK_dim/P_dom"/>
</dbReference>
<dbReference type="Gene3D" id="3.30.565.10">
    <property type="entry name" value="Histidine kinase-like ATPase, C-terminal domain"/>
    <property type="match status" value="1"/>
</dbReference>
<dbReference type="SUPFAM" id="SSF55874">
    <property type="entry name" value="ATPase domain of HSP90 chaperone/DNA topoisomerase II/histidine kinase"/>
    <property type="match status" value="1"/>
</dbReference>
<dbReference type="SMART" id="SM00388">
    <property type="entry name" value="HisKA"/>
    <property type="match status" value="1"/>
</dbReference>
<evidence type="ECO:0000259" key="12">
    <source>
        <dbReference type="PROSITE" id="PS50885"/>
    </source>
</evidence>
<dbReference type="PANTHER" id="PTHR43065">
    <property type="entry name" value="SENSOR HISTIDINE KINASE"/>
    <property type="match status" value="1"/>
</dbReference>
<dbReference type="SMART" id="SM00387">
    <property type="entry name" value="HATPase_c"/>
    <property type="match status" value="1"/>
</dbReference>
<comment type="caution">
    <text evidence="13">The sequence shown here is derived from an EMBL/GenBank/DDBJ whole genome shotgun (WGS) entry which is preliminary data.</text>
</comment>
<evidence type="ECO:0000256" key="6">
    <source>
        <dbReference type="ARBA" id="ARBA00022741"/>
    </source>
</evidence>
<dbReference type="InterPro" id="IPR005467">
    <property type="entry name" value="His_kinase_dom"/>
</dbReference>
<feature type="domain" description="Histidine kinase" evidence="11">
    <location>
        <begin position="280"/>
        <end position="484"/>
    </location>
</feature>
<evidence type="ECO:0000256" key="8">
    <source>
        <dbReference type="ARBA" id="ARBA00022840"/>
    </source>
</evidence>
<dbReference type="InterPro" id="IPR004358">
    <property type="entry name" value="Sig_transdc_His_kin-like_C"/>
</dbReference>
<dbReference type="Gene3D" id="1.10.287.130">
    <property type="match status" value="1"/>
</dbReference>
<comment type="catalytic activity">
    <reaction evidence="1">
        <text>ATP + protein L-histidine = ADP + protein N-phospho-L-histidine.</text>
        <dbReference type="EC" id="2.7.13.3"/>
    </reaction>
</comment>
<gene>
    <name evidence="13" type="primary">sasA_6</name>
    <name evidence="13" type="ORF">OPKNFCMD_1641</name>
</gene>
<dbReference type="PRINTS" id="PR00344">
    <property type="entry name" value="BCTRLSENSOR"/>
</dbReference>
<protein>
    <recommendedName>
        <fullName evidence="3">histidine kinase</fullName>
        <ecNumber evidence="3">2.7.13.3</ecNumber>
    </recommendedName>
</protein>
<evidence type="ECO:0000256" key="10">
    <source>
        <dbReference type="SAM" id="MobiDB-lite"/>
    </source>
</evidence>
<evidence type="ECO:0000256" key="1">
    <source>
        <dbReference type="ARBA" id="ARBA00000085"/>
    </source>
</evidence>
<dbReference type="CDD" id="cd00075">
    <property type="entry name" value="HATPase"/>
    <property type="match status" value="1"/>
</dbReference>
<evidence type="ECO:0000313" key="14">
    <source>
        <dbReference type="Proteomes" id="UP001055167"/>
    </source>
</evidence>
<dbReference type="InterPro" id="IPR036890">
    <property type="entry name" value="HATPase_C_sf"/>
</dbReference>
<evidence type="ECO:0000256" key="3">
    <source>
        <dbReference type="ARBA" id="ARBA00012438"/>
    </source>
</evidence>
<evidence type="ECO:0000256" key="7">
    <source>
        <dbReference type="ARBA" id="ARBA00022777"/>
    </source>
</evidence>
<feature type="region of interest" description="Disordered" evidence="10">
    <location>
        <begin position="481"/>
        <end position="515"/>
    </location>
</feature>
<keyword evidence="4" id="KW-0597">Phosphoprotein</keyword>
<evidence type="ECO:0000256" key="4">
    <source>
        <dbReference type="ARBA" id="ARBA00022553"/>
    </source>
</evidence>
<keyword evidence="5" id="KW-0808">Transferase</keyword>
<keyword evidence="8" id="KW-0067">ATP-binding</keyword>
<dbReference type="Pfam" id="PF02518">
    <property type="entry name" value="HATPase_c"/>
    <property type="match status" value="1"/>
</dbReference>
<keyword evidence="14" id="KW-1185">Reference proteome</keyword>
<proteinExistence type="predicted"/>